<feature type="region of interest" description="Disordered" evidence="1">
    <location>
        <begin position="559"/>
        <end position="720"/>
    </location>
</feature>
<feature type="compositionally biased region" description="Basic and acidic residues" evidence="1">
    <location>
        <begin position="561"/>
        <end position="618"/>
    </location>
</feature>
<dbReference type="InParanoid" id="A0A165FDQ8"/>
<evidence type="ECO:0000256" key="1">
    <source>
        <dbReference type="SAM" id="MobiDB-lite"/>
    </source>
</evidence>
<feature type="compositionally biased region" description="Acidic residues" evidence="1">
    <location>
        <begin position="689"/>
        <end position="699"/>
    </location>
</feature>
<feature type="region of interest" description="Disordered" evidence="1">
    <location>
        <begin position="733"/>
        <end position="786"/>
    </location>
</feature>
<proteinExistence type="predicted"/>
<protein>
    <submittedName>
        <fullName evidence="2">Uncharacterized protein</fullName>
    </submittedName>
</protein>
<name>A0A165FDQ8_9BASI</name>
<evidence type="ECO:0000313" key="2">
    <source>
        <dbReference type="EMBL" id="KZT56599.1"/>
    </source>
</evidence>
<dbReference type="EMBL" id="KV423975">
    <property type="protein sequence ID" value="KZT56599.1"/>
    <property type="molecule type" value="Genomic_DNA"/>
</dbReference>
<sequence length="1392" mass="156262">MPGNEAISSRARKQFDLGLRGRTKEEVQDVVLESSAIDDDLLTLMIGIMNLPELISLRSLEDWTEDIFRYSAVVNPILSYYFYMGLSYELPPVSSQIVHRILEAGYQGTLRGWHMPYDDDRCLNMKQISNEFYRLYNCYGDIQTAERPYPDHVLDADGSLKLLYKTDGALNRVLITWEQRARFCFCIKYTRIFRVIGEVPRLQESKSDQLLFQQRAARIWAVAEKNRKALSIGDYPGELQVLLLEHAIQGRNMLWMFDVSRSETILGKPFLPSSIARYVLGKAPLLWSQAPTRTRPIVTKAAWWQSSNGKREAYLRECIDSMFGDELVAAIIPEVCWQKRPNLAAVDIYVSHVLDPWISYALQCHINRVTMSETMTMSLMILLKQINKLLPSHERDGSADVDDSEDEDVFALPLPLNFLPIEELSAAHLAHCPRLETVEPLGSEAFQKELWTAKFLHVGNAEYGCEALCIQAVCDVISLLYAVHSEDAISYLSPAFHELAMGYIDTAIDLIAQGNTILEDSLPDSANIPSYIRRDHLHTFPSAEGDHVDQSRHYVRQARMRAREGEQTSVADPRRDPPTQDVAPEHKTAHERVKGPVHFAEDAKTHDGALDTRYNEYRRVKKGPRPVQGLQRDQSTTHTSTAMELSTNVSDKPSDSPCRSPPVNQGTSGRVSPSSRAGIMPSGNNSQDALEEEGMEGEESMATQGVPGESPIGRGGTPPDFTSAALIGITGTQQRGMAGQTQSSKGTNLSLPRSPIRETGINSTTEGRMLEEESQDRNTSDEPEPILWDEYSEALTPYDETMDESGDLSGWDPYSQGYMEYDEAMGFTELNQDHGGMDLREDDDLRDDDQLRHHFDNAYLGGMAHYSEDRRELVGSTTDKQQERDVESVQQLTVPSPRSRLPVNEPNTQMQDTGWYGSPLLSESNDIIVDDNDNAISGVHGSQSGVEPPANSWLATSFVDQPRSNNSSDMDLARHHSLSVSPSPEHVQGTQTGLCSVDTLRTATTRHYERHEAGSGLSAQQNLRVGEKRKRLSSTSMNNSPDLGDEDIGSIRKRGKRTSTDPSLTAEERSIQQDQGAVCMSSPTTQPTAAILGRYAPIISYGDKDDGLEGELKVGKANRPPAPKRKAKALPVNMENYYIPVETHRSKRHAYYRNGNFNEPTFISLPRTRSDRVLQKYTESDGYNIGERIIPKAINRSELTAKILRENGALKVIEPDVTPTLNCQYREVSFLNEEESIVSWESLAYEVCEKTETRVKCDGCTRDGRPCHWRTSTRRNITYKVIDRPEDSDDEGECPEDLAEGASLTRTTEGVQVRFLSAEVTPQRKPKTVDQLWDEKLRLLGLPAETKLSKSRRDSLRRAENRELVKQGLKTAADMQKYVKAKKKKESRNIQA</sequence>
<feature type="region of interest" description="Disordered" evidence="1">
    <location>
        <begin position="875"/>
        <end position="914"/>
    </location>
</feature>
<gene>
    <name evidence="2" type="ORF">CALCODRAFT_509369</name>
</gene>
<dbReference type="OrthoDB" id="10622186at2759"/>
<feature type="region of interest" description="Disordered" evidence="1">
    <location>
        <begin position="1008"/>
        <end position="1083"/>
    </location>
</feature>
<feature type="compositionally biased region" description="Polar residues" evidence="1">
    <location>
        <begin position="662"/>
        <end position="675"/>
    </location>
</feature>
<feature type="compositionally biased region" description="Polar residues" evidence="1">
    <location>
        <begin position="631"/>
        <end position="651"/>
    </location>
</feature>
<keyword evidence="3" id="KW-1185">Reference proteome</keyword>
<feature type="compositionally biased region" description="Basic and acidic residues" evidence="1">
    <location>
        <begin position="768"/>
        <end position="780"/>
    </location>
</feature>
<organism evidence="2 3">
    <name type="scientific">Calocera cornea HHB12733</name>
    <dbReference type="NCBI Taxonomy" id="1353952"/>
    <lineage>
        <taxon>Eukaryota</taxon>
        <taxon>Fungi</taxon>
        <taxon>Dikarya</taxon>
        <taxon>Basidiomycota</taxon>
        <taxon>Agaricomycotina</taxon>
        <taxon>Dacrymycetes</taxon>
        <taxon>Dacrymycetales</taxon>
        <taxon>Dacrymycetaceae</taxon>
        <taxon>Calocera</taxon>
    </lineage>
</organism>
<reference evidence="2 3" key="1">
    <citation type="journal article" date="2016" name="Mol. Biol. Evol.">
        <title>Comparative Genomics of Early-Diverging Mushroom-Forming Fungi Provides Insights into the Origins of Lignocellulose Decay Capabilities.</title>
        <authorList>
            <person name="Nagy L.G."/>
            <person name="Riley R."/>
            <person name="Tritt A."/>
            <person name="Adam C."/>
            <person name="Daum C."/>
            <person name="Floudas D."/>
            <person name="Sun H."/>
            <person name="Yadav J.S."/>
            <person name="Pangilinan J."/>
            <person name="Larsson K.H."/>
            <person name="Matsuura K."/>
            <person name="Barry K."/>
            <person name="Labutti K."/>
            <person name="Kuo R."/>
            <person name="Ohm R.A."/>
            <person name="Bhattacharya S.S."/>
            <person name="Shirouzu T."/>
            <person name="Yoshinaga Y."/>
            <person name="Martin F.M."/>
            <person name="Grigoriev I.V."/>
            <person name="Hibbett D.S."/>
        </authorList>
    </citation>
    <scope>NUCLEOTIDE SEQUENCE [LARGE SCALE GENOMIC DNA]</scope>
    <source>
        <strain evidence="2 3">HHB12733</strain>
    </source>
</reference>
<evidence type="ECO:0000313" key="3">
    <source>
        <dbReference type="Proteomes" id="UP000076842"/>
    </source>
</evidence>
<accession>A0A165FDQ8</accession>
<feature type="compositionally biased region" description="Polar residues" evidence="1">
    <location>
        <begin position="733"/>
        <end position="751"/>
    </location>
</feature>
<dbReference type="Proteomes" id="UP000076842">
    <property type="component" value="Unassembled WGS sequence"/>
</dbReference>